<reference evidence="3" key="1">
    <citation type="journal article" date="2015" name="J. Biotechnol.">
        <title>Complete genome sequence of Streptomyces ambofaciens ATCC 23877, the spiramycin producer.</title>
        <authorList>
            <person name="Thibessard A."/>
            <person name="Haas D."/>
            <person name="Gerbaud C."/>
            <person name="Aigle B."/>
            <person name="Lautru S."/>
            <person name="Pernodet J.L."/>
            <person name="Leblond P."/>
        </authorList>
    </citation>
    <scope>NUCLEOTIDE SEQUENCE [LARGE SCALE GENOMIC DNA]</scope>
    <source>
        <strain evidence="3">ATCC 23877 / 3486 / DSM 40053 / JCM 4204 / NBRC 12836 / NRRL B-2516</strain>
    </source>
</reference>
<evidence type="ECO:0000313" key="3">
    <source>
        <dbReference type="Proteomes" id="UP000061018"/>
    </source>
</evidence>
<proteinExistence type="predicted"/>
<name>A0A0K2APV7_STRA7</name>
<protein>
    <submittedName>
        <fullName evidence="2">Anti-sigma factor antagonist</fullName>
    </submittedName>
</protein>
<dbReference type="Pfam" id="PF13466">
    <property type="entry name" value="STAS_2"/>
    <property type="match status" value="1"/>
</dbReference>
<dbReference type="PANTHER" id="PTHR33495:SF2">
    <property type="entry name" value="ANTI-SIGMA FACTOR ANTAGONIST TM_1081-RELATED"/>
    <property type="match status" value="1"/>
</dbReference>
<dbReference type="PANTHER" id="PTHR33495">
    <property type="entry name" value="ANTI-SIGMA FACTOR ANTAGONIST TM_1081-RELATED-RELATED"/>
    <property type="match status" value="1"/>
</dbReference>
<dbReference type="InterPro" id="IPR058548">
    <property type="entry name" value="MlaB-like_STAS"/>
</dbReference>
<dbReference type="Proteomes" id="UP000061018">
    <property type="component" value="Chromosome"/>
</dbReference>
<dbReference type="SUPFAM" id="SSF52091">
    <property type="entry name" value="SpoIIaa-like"/>
    <property type="match status" value="1"/>
</dbReference>
<dbReference type="GO" id="GO:0043856">
    <property type="term" value="F:anti-sigma factor antagonist activity"/>
    <property type="evidence" value="ECO:0007669"/>
    <property type="project" value="TreeGrafter"/>
</dbReference>
<dbReference type="CDD" id="cd07043">
    <property type="entry name" value="STAS_anti-anti-sigma_factors"/>
    <property type="match status" value="1"/>
</dbReference>
<dbReference type="PROSITE" id="PS50801">
    <property type="entry name" value="STAS"/>
    <property type="match status" value="1"/>
</dbReference>
<dbReference type="InterPro" id="IPR036513">
    <property type="entry name" value="STAS_dom_sf"/>
</dbReference>
<dbReference type="STRING" id="1889.SAM40697_1661"/>
<sequence length="143" mass="14583">MCAPGPVCDGPGRGCHNAVMSEDQEVRTTLEGGIRVVSVSGEFDLDTIDVLAQALTRVPEGSTGTVLDLAGVVFADSAFLHLLLQARRYHGTVGAPLVLARPSATVSRLLDVTGTAGAFTVAPSVPAATAGIRATETGGNVIR</sequence>
<organism evidence="2 3">
    <name type="scientific">Streptomyces ambofaciens (strain ATCC 23877 / 3486 / DSM 40053 / JCM 4204 / NBRC 12836 / NRRL B-2516)</name>
    <dbReference type="NCBI Taxonomy" id="278992"/>
    <lineage>
        <taxon>Bacteria</taxon>
        <taxon>Bacillati</taxon>
        <taxon>Actinomycetota</taxon>
        <taxon>Actinomycetes</taxon>
        <taxon>Kitasatosporales</taxon>
        <taxon>Streptomycetaceae</taxon>
        <taxon>Streptomyces</taxon>
    </lineage>
</organism>
<dbReference type="Gene3D" id="3.30.750.24">
    <property type="entry name" value="STAS domain"/>
    <property type="match status" value="1"/>
</dbReference>
<evidence type="ECO:0000313" key="2">
    <source>
        <dbReference type="EMBL" id="AKZ54892.1"/>
    </source>
</evidence>
<gene>
    <name evidence="2" type="ORF">SAM23877_1843</name>
</gene>
<dbReference type="EMBL" id="CP012382">
    <property type="protein sequence ID" value="AKZ54892.1"/>
    <property type="molecule type" value="Genomic_DNA"/>
</dbReference>
<dbReference type="KEGG" id="samb:SAM23877_1843"/>
<dbReference type="InterPro" id="IPR002645">
    <property type="entry name" value="STAS_dom"/>
</dbReference>
<feature type="domain" description="STAS" evidence="1">
    <location>
        <begin position="24"/>
        <end position="132"/>
    </location>
</feature>
<accession>A0A0K2APV7</accession>
<evidence type="ECO:0000259" key="1">
    <source>
        <dbReference type="PROSITE" id="PS50801"/>
    </source>
</evidence>
<dbReference type="AlphaFoldDB" id="A0A0K2APV7"/>